<protein>
    <submittedName>
        <fullName evidence="1">Uncharacterized protein</fullName>
    </submittedName>
</protein>
<reference evidence="1" key="1">
    <citation type="journal article" date="2014" name="Front. Microbiol.">
        <title>High frequency of phylogenetically diverse reductive dehalogenase-homologous genes in deep subseafloor sedimentary metagenomes.</title>
        <authorList>
            <person name="Kawai M."/>
            <person name="Futagami T."/>
            <person name="Toyoda A."/>
            <person name="Takaki Y."/>
            <person name="Nishi S."/>
            <person name="Hori S."/>
            <person name="Arai W."/>
            <person name="Tsubouchi T."/>
            <person name="Morono Y."/>
            <person name="Uchiyama I."/>
            <person name="Ito T."/>
            <person name="Fujiyama A."/>
            <person name="Inagaki F."/>
            <person name="Takami H."/>
        </authorList>
    </citation>
    <scope>NUCLEOTIDE SEQUENCE</scope>
    <source>
        <strain evidence="1">Expedition CK06-06</strain>
    </source>
</reference>
<dbReference type="AlphaFoldDB" id="X1TDZ1"/>
<dbReference type="EMBL" id="BARW01006061">
    <property type="protein sequence ID" value="GAI85825.1"/>
    <property type="molecule type" value="Genomic_DNA"/>
</dbReference>
<organism evidence="1">
    <name type="scientific">marine sediment metagenome</name>
    <dbReference type="NCBI Taxonomy" id="412755"/>
    <lineage>
        <taxon>unclassified sequences</taxon>
        <taxon>metagenomes</taxon>
        <taxon>ecological metagenomes</taxon>
    </lineage>
</organism>
<comment type="caution">
    <text evidence="1">The sequence shown here is derived from an EMBL/GenBank/DDBJ whole genome shotgun (WGS) entry which is preliminary data.</text>
</comment>
<name>X1TDZ1_9ZZZZ</name>
<sequence length="133" mass="13809">MGNIVDYITPAGEIVFSFAIPIDTPETVGADKGVFAFAPGVAGTIEEVYVMAKTAPGADKTLTVDVNKGGTTIFTTQGNRPSLAGVNTEATSGTPDVTTFAKNDKFTIDVDVSTAENVVVDVIVLIRGKQKVV</sequence>
<proteinExistence type="predicted"/>
<accession>X1TDZ1</accession>
<evidence type="ECO:0000313" key="1">
    <source>
        <dbReference type="EMBL" id="GAI85825.1"/>
    </source>
</evidence>
<gene>
    <name evidence="1" type="ORF">S12H4_12682</name>
</gene>